<reference evidence="21" key="3">
    <citation type="submission" date="2021-02" db="UniProtKB">
        <authorList>
            <consortium name="EnsemblMetazoa"/>
        </authorList>
    </citation>
    <scope>IDENTIFICATION</scope>
    <source>
        <strain evidence="21">USDA</strain>
    </source>
</reference>
<geneLocation type="mitochondrion" evidence="19"/>
<evidence type="ECO:0000256" key="6">
    <source>
        <dbReference type="ARBA" id="ARBA00022448"/>
    </source>
</evidence>
<accession>A0A1S4N3Z0</accession>
<evidence type="ECO:0000313" key="20">
    <source>
        <dbReference type="EMBL" id="AHF70517.1"/>
    </source>
</evidence>
<name>B8Y965_PEDHC</name>
<proteinExistence type="inferred from homology"/>
<feature type="transmembrane region" description="Helical" evidence="17">
    <location>
        <begin position="337"/>
        <end position="355"/>
    </location>
</feature>
<evidence type="ECO:0000313" key="19">
    <source>
        <dbReference type="EMBL" id="ACL27439.1"/>
    </source>
</evidence>
<reference evidence="19" key="1">
    <citation type="journal article" date="2009" name="Genome Res.">
        <title>The single mitochondrial chromosome typical of animals has evolved into 18 minichromosomes in the human body louse, Pediculus humanus.</title>
        <authorList>
            <person name="Shao R."/>
            <person name="Kirkness E.F."/>
            <person name="Barker S.C."/>
        </authorList>
    </citation>
    <scope>NUCLEOTIDE SEQUENCE</scope>
</reference>
<evidence type="ECO:0000256" key="5">
    <source>
        <dbReference type="ARBA" id="ARBA00021006"/>
    </source>
</evidence>
<keyword evidence="15 17" id="KW-0472">Membrane</keyword>
<evidence type="ECO:0000256" key="2">
    <source>
        <dbReference type="ARBA" id="ARBA00004225"/>
    </source>
</evidence>
<dbReference type="PRINTS" id="PR01437">
    <property type="entry name" value="NUOXDRDTASE4"/>
</dbReference>
<feature type="transmembrane region" description="Helical" evidence="17">
    <location>
        <begin position="242"/>
        <end position="260"/>
    </location>
</feature>
<keyword evidence="9" id="KW-1278">Translocase</keyword>
<feature type="transmembrane region" description="Helical" evidence="17">
    <location>
        <begin position="140"/>
        <end position="166"/>
    </location>
</feature>
<evidence type="ECO:0000256" key="9">
    <source>
        <dbReference type="ARBA" id="ARBA00022967"/>
    </source>
</evidence>
<dbReference type="PANTHER" id="PTHR43507:SF20">
    <property type="entry name" value="NADH-UBIQUINONE OXIDOREDUCTASE CHAIN 4"/>
    <property type="match status" value="1"/>
</dbReference>
<dbReference type="Pfam" id="PF00361">
    <property type="entry name" value="Proton_antipo_M"/>
    <property type="match status" value="1"/>
</dbReference>
<comment type="subcellular location">
    <subcellularLocation>
        <location evidence="2 17">Mitochondrion membrane</location>
        <topology evidence="2 17">Multi-pass membrane protein</topology>
    </subcellularLocation>
</comment>
<keyword evidence="12 17" id="KW-0520">NAD</keyword>
<keyword evidence="13 17" id="KW-0830">Ubiquinone</keyword>
<evidence type="ECO:0000256" key="8">
    <source>
        <dbReference type="ARBA" id="ARBA00022692"/>
    </source>
</evidence>
<evidence type="ECO:0000256" key="15">
    <source>
        <dbReference type="ARBA" id="ARBA00023136"/>
    </source>
</evidence>
<evidence type="ECO:0000256" key="13">
    <source>
        <dbReference type="ARBA" id="ARBA00023075"/>
    </source>
</evidence>
<feature type="transmembrane region" description="Helical" evidence="17">
    <location>
        <begin position="267"/>
        <end position="285"/>
    </location>
</feature>
<comment type="catalytic activity">
    <reaction evidence="16 17">
        <text>a ubiquinone + NADH + 5 H(+)(in) = a ubiquinol + NAD(+) + 4 H(+)(out)</text>
        <dbReference type="Rhea" id="RHEA:29091"/>
        <dbReference type="Rhea" id="RHEA-COMP:9565"/>
        <dbReference type="Rhea" id="RHEA-COMP:9566"/>
        <dbReference type="ChEBI" id="CHEBI:15378"/>
        <dbReference type="ChEBI" id="CHEBI:16389"/>
        <dbReference type="ChEBI" id="CHEBI:17976"/>
        <dbReference type="ChEBI" id="CHEBI:57540"/>
        <dbReference type="ChEBI" id="CHEBI:57945"/>
        <dbReference type="EC" id="7.1.1.2"/>
    </reaction>
</comment>
<reference evidence="20" key="2">
    <citation type="journal article" date="2014" name="Med. Vet. Entomol.">
        <title>Second-generation sequencing of entire mitochondrial coding-regions (approximately 15.4 kb) holds promise for study of the phylogeny and taxonomy of human body lice and head lice.</title>
        <authorList>
            <person name="Xiong H."/>
            <person name="Campelo D."/>
            <person name="Pollack R.J."/>
            <person name="Raoult D."/>
            <person name="Shao R."/>
            <person name="Alem M."/>
            <person name="Ali J."/>
            <person name="Bilcha K."/>
            <person name="Barker S.C."/>
        </authorList>
    </citation>
    <scope>NUCLEOTIDE SEQUENCE</scope>
</reference>
<evidence type="ECO:0000313" key="21">
    <source>
        <dbReference type="EnsemblMetazoa" id="PHUM627367-PA"/>
    </source>
</evidence>
<feature type="transmembrane region" description="Helical" evidence="17">
    <location>
        <begin position="61"/>
        <end position="80"/>
    </location>
</feature>
<evidence type="ECO:0000256" key="10">
    <source>
        <dbReference type="ARBA" id="ARBA00022982"/>
    </source>
</evidence>
<dbReference type="InterPro" id="IPR001750">
    <property type="entry name" value="ND/Mrp_TM"/>
</dbReference>
<dbReference type="GO" id="GO:0008137">
    <property type="term" value="F:NADH dehydrogenase (ubiquinone) activity"/>
    <property type="evidence" value="ECO:0007669"/>
    <property type="project" value="UniProtKB-UniRule"/>
</dbReference>
<keyword evidence="7 17" id="KW-0679">Respiratory chain</keyword>
<dbReference type="PANTHER" id="PTHR43507">
    <property type="entry name" value="NADH-UBIQUINONE OXIDOREDUCTASE CHAIN 4"/>
    <property type="match status" value="1"/>
</dbReference>
<dbReference type="GO" id="GO:0003954">
    <property type="term" value="F:NADH dehydrogenase activity"/>
    <property type="evidence" value="ECO:0007669"/>
    <property type="project" value="TreeGrafter"/>
</dbReference>
<dbReference type="Proteomes" id="UP000009046">
    <property type="component" value="Unassembled WGS sequence"/>
</dbReference>
<evidence type="ECO:0000256" key="4">
    <source>
        <dbReference type="ARBA" id="ARBA00012944"/>
    </source>
</evidence>
<keyword evidence="10 17" id="KW-0249">Electron transport</keyword>
<evidence type="ECO:0000256" key="14">
    <source>
        <dbReference type="ARBA" id="ARBA00023128"/>
    </source>
</evidence>
<feature type="transmembrane region" description="Helical" evidence="17">
    <location>
        <begin position="375"/>
        <end position="402"/>
    </location>
</feature>
<protein>
    <recommendedName>
        <fullName evidence="5 17">NADH-ubiquinone oxidoreductase chain 4</fullName>
        <ecNumber evidence="4 17">7.1.1.2</ecNumber>
    </recommendedName>
</protein>
<dbReference type="GO" id="GO:0015990">
    <property type="term" value="P:electron transport coupled proton transport"/>
    <property type="evidence" value="ECO:0007669"/>
    <property type="project" value="TreeGrafter"/>
</dbReference>
<evidence type="ECO:0000259" key="18">
    <source>
        <dbReference type="Pfam" id="PF00361"/>
    </source>
</evidence>
<keyword evidence="14 17" id="KW-0496">Mitochondrion</keyword>
<dbReference type="AlphaFoldDB" id="B8Y965"/>
<comment type="function">
    <text evidence="1">Core subunit of the mitochondrial membrane respiratory chain NADH dehydrogenase (Complex I) that is believed to belong to the minimal assembly required for catalysis. Complex I functions in the transfer of electrons from NADH to the respiratory chain. The immediate electron acceptor for the enzyme is believed to be ubiquinone.</text>
</comment>
<evidence type="ECO:0000256" key="3">
    <source>
        <dbReference type="ARBA" id="ARBA00009025"/>
    </source>
</evidence>
<evidence type="ECO:0000256" key="17">
    <source>
        <dbReference type="RuleBase" id="RU003297"/>
    </source>
</evidence>
<dbReference type="EMBL" id="KC685705">
    <property type="protein sequence ID" value="AHF70524.1"/>
    <property type="molecule type" value="Genomic_DNA"/>
</dbReference>
<dbReference type="EMBL" id="KC685700">
    <property type="protein sequence ID" value="AHF70519.1"/>
    <property type="molecule type" value="Genomic_DNA"/>
</dbReference>
<sequence length="439" mass="49066">MVVLLTSCFMSLVMSFLFKNFLICLAFSPSIFLLALHSSPFGGWPGCTGSYFGLIQSFSSWNMSVSLMLQISVLLMEILLMKLNLSIKSCILILAGSSIFYLTDSWLMFFISFEFTLLPIFYMVYAYSTTPERLRASWFLFIYTLIGSLPLFVVIFCVGKLSFWMFPSCVGLEMFNPVFISMAFLIKLPLYFMHSWLPKAHVEASVEGSVLLAGILLKFGSFGLMRSSIITSWNSQGLVESLFYSLSFMGSLIGAVKALLKSDLKKVVAYSSVSHMNMSMLAFLTLKPFPIYGFCVGGLAHSFSASVMFIMVTLLYSSVGSRNILVMKNNMKMSSGVGLFVFLSWAANMALPPFLGFASEFIYVSSVLMFMPKLIVILLASMFLTSIYSSINMTITALSWLSQSKASTSSNVEWMMSVFTLTMPAIVFIISLNWLFLFY</sequence>
<accession>B8Y965</accession>
<comment type="similarity">
    <text evidence="3 17">Belongs to the complex I subunit 4 family.</text>
</comment>
<evidence type="ECO:0000256" key="12">
    <source>
        <dbReference type="ARBA" id="ARBA00023027"/>
    </source>
</evidence>
<keyword evidence="22" id="KW-1185">Reference proteome</keyword>
<feature type="transmembrane region" description="Helical" evidence="17">
    <location>
        <begin position="108"/>
        <end position="128"/>
    </location>
</feature>
<dbReference type="InterPro" id="IPR003918">
    <property type="entry name" value="NADH_UbQ_OxRdtase"/>
</dbReference>
<feature type="transmembrane region" description="Helical" evidence="17">
    <location>
        <begin position="414"/>
        <end position="436"/>
    </location>
</feature>
<evidence type="ECO:0000313" key="22">
    <source>
        <dbReference type="Proteomes" id="UP000009046"/>
    </source>
</evidence>
<dbReference type="EMBL" id="KC685698">
    <property type="protein sequence ID" value="AHF70517.1"/>
    <property type="molecule type" value="Genomic_DNA"/>
</dbReference>
<feature type="domain" description="NADH:quinone oxidoreductase/Mrp antiporter transmembrane" evidence="18">
    <location>
        <begin position="104"/>
        <end position="384"/>
    </location>
</feature>
<dbReference type="EMBL" id="FJ499483">
    <property type="protein sequence ID" value="ACL27439.1"/>
    <property type="molecule type" value="Genomic_DNA"/>
</dbReference>
<dbReference type="HOGENOM" id="CLU_624981_0_0_1"/>
<evidence type="ECO:0000256" key="7">
    <source>
        <dbReference type="ARBA" id="ARBA00022660"/>
    </source>
</evidence>
<dbReference type="GO" id="GO:0031966">
    <property type="term" value="C:mitochondrial membrane"/>
    <property type="evidence" value="ECO:0007669"/>
    <property type="project" value="UniProtKB-SubCell"/>
</dbReference>
<keyword evidence="8 17" id="KW-0812">Transmembrane</keyword>
<evidence type="ECO:0000256" key="1">
    <source>
        <dbReference type="ARBA" id="ARBA00003257"/>
    </source>
</evidence>
<feature type="transmembrane region" description="Helical" evidence="17">
    <location>
        <begin position="291"/>
        <end position="316"/>
    </location>
</feature>
<comment type="function">
    <text evidence="17">Core subunit of the mitochondrial membrane respiratory chain NADH dehydrogenase (Complex I) which catalyzes electron transfer from NADH through the respiratory chain, using ubiquinone as an electron acceptor. Essential for the catalytic activity and assembly of complex I.</text>
</comment>
<dbReference type="EMBL" id="KC685708">
    <property type="protein sequence ID" value="AHF70527.1"/>
    <property type="molecule type" value="Genomic_DNA"/>
</dbReference>
<feature type="transmembrane region" description="Helical" evidence="17">
    <location>
        <begin position="209"/>
        <end position="230"/>
    </location>
</feature>
<dbReference type="GO" id="GO:0042773">
    <property type="term" value="P:ATP synthesis coupled electron transport"/>
    <property type="evidence" value="ECO:0007669"/>
    <property type="project" value="InterPro"/>
</dbReference>
<feature type="transmembrane region" description="Helical" evidence="17">
    <location>
        <begin position="178"/>
        <end position="197"/>
    </location>
</feature>
<dbReference type="EnsemblMetazoa" id="PHUM627367-RA">
    <property type="protein sequence ID" value="PHUM627367-PA"/>
    <property type="gene ID" value="PHUM627367"/>
</dbReference>
<evidence type="ECO:0000256" key="16">
    <source>
        <dbReference type="ARBA" id="ARBA00049551"/>
    </source>
</evidence>
<dbReference type="EC" id="7.1.1.2" evidence="4 17"/>
<keyword evidence="11 17" id="KW-1133">Transmembrane helix</keyword>
<keyword evidence="6 17" id="KW-0813">Transport</keyword>
<gene>
    <name evidence="19" type="primary">ND4</name>
    <name evidence="20" type="synonym">NAD4</name>
</gene>
<feature type="transmembrane region" description="Helical" evidence="17">
    <location>
        <begin position="85"/>
        <end position="102"/>
    </location>
</feature>
<organism evidence="19">
    <name type="scientific">Pediculus humanus subsp. corporis</name>
    <name type="common">Body louse</name>
    <dbReference type="NCBI Taxonomy" id="121224"/>
    <lineage>
        <taxon>Eukaryota</taxon>
        <taxon>Metazoa</taxon>
        <taxon>Ecdysozoa</taxon>
        <taxon>Arthropoda</taxon>
        <taxon>Hexapoda</taxon>
        <taxon>Insecta</taxon>
        <taxon>Pterygota</taxon>
        <taxon>Neoptera</taxon>
        <taxon>Paraneoptera</taxon>
        <taxon>Psocodea</taxon>
        <taxon>Troctomorpha</taxon>
        <taxon>Phthiraptera</taxon>
        <taxon>Anoplura</taxon>
        <taxon>Pediculidae</taxon>
        <taxon>Pediculus</taxon>
    </lineage>
</organism>
<evidence type="ECO:0000256" key="11">
    <source>
        <dbReference type="ARBA" id="ARBA00022989"/>
    </source>
</evidence>
<dbReference type="GO" id="GO:0048039">
    <property type="term" value="F:ubiquinone binding"/>
    <property type="evidence" value="ECO:0007669"/>
    <property type="project" value="TreeGrafter"/>
</dbReference>